<dbReference type="EMBL" id="FR720602">
    <property type="protein sequence ID" value="CBZ00175.1"/>
    <property type="molecule type" value="Genomic_DNA"/>
</dbReference>
<dbReference type="Proteomes" id="UP000008131">
    <property type="component" value="Chromosome"/>
</dbReference>
<gene>
    <name evidence="1" type="ordered locus">SOR_0513</name>
</gene>
<sequence>MQSNDYYYYSVVVDYKDGYYFRETVSNGELNNGE</sequence>
<evidence type="ECO:0000313" key="2">
    <source>
        <dbReference type="Proteomes" id="UP000008131"/>
    </source>
</evidence>
<proteinExistence type="predicted"/>
<reference evidence="1 2" key="1">
    <citation type="journal article" date="2011" name="J. Bacteriol.">
        <title>Genome of Streptococcus oralis strain Uo5.</title>
        <authorList>
            <person name="Reichmann P."/>
            <person name="Nuhn M."/>
            <person name="Denapaite D."/>
            <person name="Bruckner R."/>
            <person name="Henrich B."/>
            <person name="Maurer P."/>
            <person name="Rieger M."/>
            <person name="Klages S."/>
            <person name="Reinhard R."/>
            <person name="Hakenbeck R."/>
        </authorList>
    </citation>
    <scope>NUCLEOTIDE SEQUENCE [LARGE SCALE GENOMIC DNA]</scope>
    <source>
        <strain evidence="1 2">Uo5</strain>
    </source>
</reference>
<dbReference type="AlphaFoldDB" id="F2QC07"/>
<evidence type="ECO:0000313" key="1">
    <source>
        <dbReference type="EMBL" id="CBZ00175.1"/>
    </source>
</evidence>
<name>F2QC07_STROU</name>
<dbReference type="HOGENOM" id="CLU_3376362_0_0_9"/>
<protein>
    <submittedName>
        <fullName evidence="1">Uncharacterized protein</fullName>
    </submittedName>
</protein>
<organism evidence="1 2">
    <name type="scientific">Streptococcus oralis (strain Uo5)</name>
    <dbReference type="NCBI Taxonomy" id="927666"/>
    <lineage>
        <taxon>Bacteria</taxon>
        <taxon>Bacillati</taxon>
        <taxon>Bacillota</taxon>
        <taxon>Bacilli</taxon>
        <taxon>Lactobacillales</taxon>
        <taxon>Streptococcaceae</taxon>
        <taxon>Streptococcus</taxon>
    </lineage>
</organism>
<dbReference type="KEGG" id="sor:SOR_0513"/>
<accession>F2QC07</accession>